<gene>
    <name evidence="1" type="ORF">LMG26690_01332</name>
</gene>
<keyword evidence="2" id="KW-1185">Reference proteome</keyword>
<dbReference type="AlphaFoldDB" id="A0A6S6ZII3"/>
<accession>A0A6S6ZII3</accession>
<name>A0A6S6ZII3_9BURK</name>
<evidence type="ECO:0000313" key="1">
    <source>
        <dbReference type="EMBL" id="CAB3676057.1"/>
    </source>
</evidence>
<sequence length="249" mass="25784">MHTIRFTEKTQPSLAARFGQGMMPADSHVDRLFANLADPEGRPFFDYMISPSMALLGPGGVGVRDRRQRDLRWLTTGSGVLSTSAGRFVLPGTFLLSAGSAAAANPSAFTLVCRAKLIGTGGALVGSQNASITGTGAVTLGPSGVLTAAGGASNVADNAGSLVGVDLVVTVTFSTERGVQIRRNGVQTYVNAGRTAANAGSQLKIGGTGTVSSRFNGEIGYWFYSLRDLSDPRLLSGLEAIERELIAMG</sequence>
<dbReference type="RefSeq" id="WP_175122335.1">
    <property type="nucleotide sequence ID" value="NZ_CADIJM010000002.1"/>
</dbReference>
<dbReference type="EMBL" id="CADIJM010000002">
    <property type="protein sequence ID" value="CAB3676057.1"/>
    <property type="molecule type" value="Genomic_DNA"/>
</dbReference>
<proteinExistence type="predicted"/>
<evidence type="ECO:0000313" key="2">
    <source>
        <dbReference type="Proteomes" id="UP000494214"/>
    </source>
</evidence>
<dbReference type="Proteomes" id="UP000494214">
    <property type="component" value="Unassembled WGS sequence"/>
</dbReference>
<protein>
    <submittedName>
        <fullName evidence="1">Uncharacterized protein</fullName>
    </submittedName>
</protein>
<reference evidence="1 2" key="1">
    <citation type="submission" date="2020-04" db="EMBL/GenBank/DDBJ databases">
        <authorList>
            <person name="De Canck E."/>
        </authorList>
    </citation>
    <scope>NUCLEOTIDE SEQUENCE [LARGE SCALE GENOMIC DNA]</scope>
    <source>
        <strain evidence="1 2">LMG 26690</strain>
    </source>
</reference>
<organism evidence="1 2">
    <name type="scientific">Achromobacter animicus</name>
    <dbReference type="NCBI Taxonomy" id="1389935"/>
    <lineage>
        <taxon>Bacteria</taxon>
        <taxon>Pseudomonadati</taxon>
        <taxon>Pseudomonadota</taxon>
        <taxon>Betaproteobacteria</taxon>
        <taxon>Burkholderiales</taxon>
        <taxon>Alcaligenaceae</taxon>
        <taxon>Achromobacter</taxon>
    </lineage>
</organism>